<protein>
    <submittedName>
        <fullName evidence="1">Protein ImuA</fullName>
    </submittedName>
</protein>
<dbReference type="InterPro" id="IPR027417">
    <property type="entry name" value="P-loop_NTPase"/>
</dbReference>
<comment type="caution">
    <text evidence="1">The sequence shown here is derived from an EMBL/GenBank/DDBJ whole genome shotgun (WGS) entry which is preliminary data.</text>
</comment>
<evidence type="ECO:0000313" key="2">
    <source>
        <dbReference type="Proteomes" id="UP001273531"/>
    </source>
</evidence>
<dbReference type="PIRSF" id="PIRSF034285">
    <property type="entry name" value="UCP034285"/>
    <property type="match status" value="1"/>
</dbReference>
<proteinExistence type="predicted"/>
<dbReference type="SUPFAM" id="SSF52540">
    <property type="entry name" value="P-loop containing nucleoside triphosphate hydrolases"/>
    <property type="match status" value="1"/>
</dbReference>
<dbReference type="Gene3D" id="3.40.50.300">
    <property type="entry name" value="P-loop containing nucleotide triphosphate hydrolases"/>
    <property type="match status" value="1"/>
</dbReference>
<reference evidence="1 2" key="1">
    <citation type="submission" date="2023-10" db="EMBL/GenBank/DDBJ databases">
        <title>Sphingomonas sp. HF-S4 16S ribosomal RNA gene Genome sequencing and assembly.</title>
        <authorList>
            <person name="Lee H."/>
        </authorList>
    </citation>
    <scope>NUCLEOTIDE SEQUENCE [LARGE SCALE GENOMIC DNA]</scope>
    <source>
        <strain evidence="1 2">HF-S4</strain>
    </source>
</reference>
<evidence type="ECO:0000313" key="1">
    <source>
        <dbReference type="EMBL" id="MDV3458207.1"/>
    </source>
</evidence>
<name>A0ABU3YAB6_9SPHN</name>
<dbReference type="RefSeq" id="WP_317227311.1">
    <property type="nucleotide sequence ID" value="NZ_JAWJEJ010000001.1"/>
</dbReference>
<dbReference type="InterPro" id="IPR017026">
    <property type="entry name" value="ImuA"/>
</dbReference>
<organism evidence="1 2">
    <name type="scientific">Sphingomonas agrestis</name>
    <dbReference type="NCBI Taxonomy" id="3080540"/>
    <lineage>
        <taxon>Bacteria</taxon>
        <taxon>Pseudomonadati</taxon>
        <taxon>Pseudomonadota</taxon>
        <taxon>Alphaproteobacteria</taxon>
        <taxon>Sphingomonadales</taxon>
        <taxon>Sphingomonadaceae</taxon>
        <taxon>Sphingomonas</taxon>
    </lineage>
</organism>
<keyword evidence="2" id="KW-1185">Reference proteome</keyword>
<accession>A0ABU3YAB6</accession>
<dbReference type="EMBL" id="JAWJEJ010000001">
    <property type="protein sequence ID" value="MDV3458207.1"/>
    <property type="molecule type" value="Genomic_DNA"/>
</dbReference>
<sequence>MPTEAAFAETDRARLLAELKARIAAPEASEVRLLPFGIEALDSRLASGGIDGGGLHEIAAASPTLGDDAAATLFVGGLAARFADTPAASIAWALTRFDLYAPGLEQAGIPPSKLLYLEARDETMALALAEDCLRLGSFAAVVAEVKAADQTATRRLQLAAADGHTPMLLLRRWAMAARDPLEKLSAACTRWRIGCAPSARLTYPGVGRSRWSVELVRQRGGNPFSLILEACDDTGRLALPAAARDRAAAPVAATSRAA</sequence>
<dbReference type="Proteomes" id="UP001273531">
    <property type="component" value="Unassembled WGS sequence"/>
</dbReference>
<gene>
    <name evidence="1" type="ORF">RZN05_14510</name>
</gene>